<keyword evidence="1" id="KW-0472">Membrane</keyword>
<sequence length="110" mass="12510">MSTEQVLVMATVVLLGMTWMFNVAGNATSPWMVESPMNYTHFKNVSLNHTLLQQSKEKWQKIYDATKWTIISDEIRSIKQSKNSAIFNSDETWQLASTTNERSSYTPSGA</sequence>
<evidence type="ECO:0000256" key="1">
    <source>
        <dbReference type="SAM" id="Phobius"/>
    </source>
</evidence>
<dbReference type="AlphaFoldDB" id="A0A815BFC1"/>
<reference evidence="2" key="1">
    <citation type="submission" date="2021-02" db="EMBL/GenBank/DDBJ databases">
        <authorList>
            <person name="Nowell W R."/>
        </authorList>
    </citation>
    <scope>NUCLEOTIDE SEQUENCE</scope>
</reference>
<comment type="caution">
    <text evidence="2">The sequence shown here is derived from an EMBL/GenBank/DDBJ whole genome shotgun (WGS) entry which is preliminary data.</text>
</comment>
<dbReference type="EMBL" id="CAJNOO010002449">
    <property type="protein sequence ID" value="CAF1269266.1"/>
    <property type="molecule type" value="Genomic_DNA"/>
</dbReference>
<proteinExistence type="predicted"/>
<gene>
    <name evidence="2" type="ORF">RFH988_LOCUS28098</name>
</gene>
<feature type="transmembrane region" description="Helical" evidence="1">
    <location>
        <begin position="6"/>
        <end position="25"/>
    </location>
</feature>
<evidence type="ECO:0000313" key="2">
    <source>
        <dbReference type="EMBL" id="CAF1269266.1"/>
    </source>
</evidence>
<evidence type="ECO:0000313" key="3">
    <source>
        <dbReference type="Proteomes" id="UP000663882"/>
    </source>
</evidence>
<keyword evidence="1" id="KW-0812">Transmembrane</keyword>
<protein>
    <submittedName>
        <fullName evidence="2">Uncharacterized protein</fullName>
    </submittedName>
</protein>
<accession>A0A815BFC1</accession>
<dbReference type="Proteomes" id="UP000663882">
    <property type="component" value="Unassembled WGS sequence"/>
</dbReference>
<feature type="non-terminal residue" evidence="2">
    <location>
        <position position="1"/>
    </location>
</feature>
<keyword evidence="1" id="KW-1133">Transmembrane helix</keyword>
<organism evidence="2 3">
    <name type="scientific">Rotaria sordida</name>
    <dbReference type="NCBI Taxonomy" id="392033"/>
    <lineage>
        <taxon>Eukaryota</taxon>
        <taxon>Metazoa</taxon>
        <taxon>Spiralia</taxon>
        <taxon>Gnathifera</taxon>
        <taxon>Rotifera</taxon>
        <taxon>Eurotatoria</taxon>
        <taxon>Bdelloidea</taxon>
        <taxon>Philodinida</taxon>
        <taxon>Philodinidae</taxon>
        <taxon>Rotaria</taxon>
    </lineage>
</organism>
<name>A0A815BFC1_9BILA</name>